<dbReference type="InterPro" id="IPR013830">
    <property type="entry name" value="SGNH_hydro"/>
</dbReference>
<dbReference type="Proteomes" id="UP000027982">
    <property type="component" value="Chromosome"/>
</dbReference>
<dbReference type="OrthoDB" id="193632at2"/>
<dbReference type="HOGENOM" id="CLU_1160219_0_0_0"/>
<dbReference type="GO" id="GO:0004622">
    <property type="term" value="F:phosphatidylcholine lysophospholipase activity"/>
    <property type="evidence" value="ECO:0007669"/>
    <property type="project" value="TreeGrafter"/>
</dbReference>
<proteinExistence type="predicted"/>
<protein>
    <recommendedName>
        <fullName evidence="1">SGNH hydrolase-type esterase domain-containing protein</fullName>
    </recommendedName>
</protein>
<dbReference type="KEGG" id="fgi:OP10G_1215"/>
<dbReference type="Gene3D" id="3.40.50.1110">
    <property type="entry name" value="SGNH hydrolase"/>
    <property type="match status" value="1"/>
</dbReference>
<feature type="domain" description="SGNH hydrolase-type esterase" evidence="1">
    <location>
        <begin position="41"/>
        <end position="216"/>
    </location>
</feature>
<dbReference type="Pfam" id="PF13472">
    <property type="entry name" value="Lipase_GDSL_2"/>
    <property type="match status" value="1"/>
</dbReference>
<keyword evidence="3" id="KW-1185">Reference proteome</keyword>
<evidence type="ECO:0000313" key="2">
    <source>
        <dbReference type="EMBL" id="AIE84583.1"/>
    </source>
</evidence>
<dbReference type="InterPro" id="IPR036514">
    <property type="entry name" value="SGNH_hydro_sf"/>
</dbReference>
<sequence>MVLPLVLVAFVAQASPKNYLADIVAEMTKEWPRNRTIEIVCHGHSVPAGYAKTPEVRSLDAYPNLLREGLAHRFPHAVINVTVTAIGGENSIQGEKRFAKDVLSRHPDVVTIDYGLNDRGLDPAAVRDAWQSMIGQAKLRNVKVILLTPTADLSAKMDDPTDPLTKQAVAIRRLAQSEGVGLVDSFALFQRELERGTPLPFLMAQINHPNRRGHELVAADILEWFPNQETGKAHSGRR</sequence>
<evidence type="ECO:0000313" key="3">
    <source>
        <dbReference type="Proteomes" id="UP000027982"/>
    </source>
</evidence>
<dbReference type="PANTHER" id="PTHR30383">
    <property type="entry name" value="THIOESTERASE 1/PROTEASE 1/LYSOPHOSPHOLIPASE L1"/>
    <property type="match status" value="1"/>
</dbReference>
<gene>
    <name evidence="2" type="ORF">OP10G_1215</name>
</gene>
<organism evidence="2 3">
    <name type="scientific">Fimbriimonas ginsengisoli Gsoil 348</name>
    <dbReference type="NCBI Taxonomy" id="661478"/>
    <lineage>
        <taxon>Bacteria</taxon>
        <taxon>Bacillati</taxon>
        <taxon>Armatimonadota</taxon>
        <taxon>Fimbriimonadia</taxon>
        <taxon>Fimbriimonadales</taxon>
        <taxon>Fimbriimonadaceae</taxon>
        <taxon>Fimbriimonas</taxon>
    </lineage>
</organism>
<dbReference type="EMBL" id="CP007139">
    <property type="protein sequence ID" value="AIE84583.1"/>
    <property type="molecule type" value="Genomic_DNA"/>
</dbReference>
<dbReference type="STRING" id="661478.OP10G_1215"/>
<dbReference type="AlphaFoldDB" id="A0A068NM23"/>
<dbReference type="InterPro" id="IPR051532">
    <property type="entry name" value="Ester_Hydrolysis_Enzymes"/>
</dbReference>
<dbReference type="RefSeq" id="WP_025226790.1">
    <property type="nucleotide sequence ID" value="NZ_CP007139.1"/>
</dbReference>
<dbReference type="PANTHER" id="PTHR30383:SF5">
    <property type="entry name" value="SGNH HYDROLASE-TYPE ESTERASE DOMAIN-CONTAINING PROTEIN"/>
    <property type="match status" value="1"/>
</dbReference>
<evidence type="ECO:0000259" key="1">
    <source>
        <dbReference type="Pfam" id="PF13472"/>
    </source>
</evidence>
<reference evidence="2 3" key="1">
    <citation type="journal article" date="2014" name="PLoS ONE">
        <title>The first complete genome sequence of the class fimbriimonadia in the phylum armatimonadetes.</title>
        <authorList>
            <person name="Hu Z.Y."/>
            <person name="Wang Y.Z."/>
            <person name="Im W.T."/>
            <person name="Wang S.Y."/>
            <person name="Zhao G.P."/>
            <person name="Zheng H.J."/>
            <person name="Quan Z.X."/>
        </authorList>
    </citation>
    <scope>NUCLEOTIDE SEQUENCE [LARGE SCALE GENOMIC DNA]</scope>
    <source>
        <strain evidence="2">Gsoil 348</strain>
    </source>
</reference>
<name>A0A068NM23_FIMGI</name>
<dbReference type="eggNOG" id="COG2755">
    <property type="taxonomic scope" value="Bacteria"/>
</dbReference>
<dbReference type="SUPFAM" id="SSF52266">
    <property type="entry name" value="SGNH hydrolase"/>
    <property type="match status" value="1"/>
</dbReference>
<accession>A0A068NM23</accession>